<evidence type="ECO:0000313" key="1">
    <source>
        <dbReference type="EMBL" id="PSU02750.1"/>
    </source>
</evidence>
<organism evidence="1 2">
    <name type="scientific">Photobacterium aquimaris</name>
    <dbReference type="NCBI Taxonomy" id="512643"/>
    <lineage>
        <taxon>Bacteria</taxon>
        <taxon>Pseudomonadati</taxon>
        <taxon>Pseudomonadota</taxon>
        <taxon>Gammaproteobacteria</taxon>
        <taxon>Vibrionales</taxon>
        <taxon>Vibrionaceae</taxon>
        <taxon>Photobacterium</taxon>
    </lineage>
</organism>
<protein>
    <submittedName>
        <fullName evidence="1">Uncharacterized protein</fullName>
    </submittedName>
</protein>
<dbReference type="AlphaFoldDB" id="A0A2T3HVT3"/>
<dbReference type="EMBL" id="PYLY01000029">
    <property type="protein sequence ID" value="PSU02750.1"/>
    <property type="molecule type" value="Genomic_DNA"/>
</dbReference>
<comment type="caution">
    <text evidence="1">The sequence shown here is derived from an EMBL/GenBank/DDBJ whole genome shotgun (WGS) entry which is preliminary data.</text>
</comment>
<gene>
    <name evidence="1" type="ORF">C0W81_13650</name>
</gene>
<dbReference type="Proteomes" id="UP000241858">
    <property type="component" value="Unassembled WGS sequence"/>
</dbReference>
<reference evidence="1 2" key="1">
    <citation type="submission" date="2018-03" db="EMBL/GenBank/DDBJ databases">
        <title>Whole genome sequencing of Histamine producing bacteria.</title>
        <authorList>
            <person name="Butler K."/>
        </authorList>
    </citation>
    <scope>NUCLEOTIDE SEQUENCE [LARGE SCALE GENOMIC DNA]</scope>
    <source>
        <strain evidence="1 2">DSM 23343</strain>
    </source>
</reference>
<sequence length="64" mass="7248">MILLTRRGIDIRSFRLIINFNLGDGCVFFVKNYLFFNGLIGVVGDKLIGSGVCMFMQKNDTLKN</sequence>
<name>A0A2T3HVT3_9GAMM</name>
<evidence type="ECO:0000313" key="2">
    <source>
        <dbReference type="Proteomes" id="UP000241858"/>
    </source>
</evidence>
<accession>A0A2T3HVT3</accession>
<proteinExistence type="predicted"/>